<accession>A0ABW9U602</accession>
<feature type="domain" description="HTH araC/xylS-type" evidence="4">
    <location>
        <begin position="188"/>
        <end position="287"/>
    </location>
</feature>
<evidence type="ECO:0000313" key="6">
    <source>
        <dbReference type="Proteomes" id="UP000467637"/>
    </source>
</evidence>
<comment type="caution">
    <text evidence="5">The sequence shown here is derived from an EMBL/GenBank/DDBJ whole genome shotgun (WGS) entry which is preliminary data.</text>
</comment>
<keyword evidence="2" id="KW-0238">DNA-binding</keyword>
<dbReference type="PRINTS" id="PR00032">
    <property type="entry name" value="HTHARAC"/>
</dbReference>
<dbReference type="InterPro" id="IPR009057">
    <property type="entry name" value="Homeodomain-like_sf"/>
</dbReference>
<dbReference type="Pfam" id="PF02311">
    <property type="entry name" value="AraC_binding"/>
    <property type="match status" value="1"/>
</dbReference>
<dbReference type="EMBL" id="WSEM01000008">
    <property type="protein sequence ID" value="MVQ34886.1"/>
    <property type="molecule type" value="Genomic_DNA"/>
</dbReference>
<dbReference type="PANTHER" id="PTHR43280:SF28">
    <property type="entry name" value="HTH-TYPE TRANSCRIPTIONAL ACTIVATOR RHAS"/>
    <property type="match status" value="1"/>
</dbReference>
<evidence type="ECO:0000313" key="5">
    <source>
        <dbReference type="EMBL" id="MVQ34886.1"/>
    </source>
</evidence>
<dbReference type="InterPro" id="IPR037923">
    <property type="entry name" value="HTH-like"/>
</dbReference>
<organism evidence="5 6">
    <name type="scientific">Paenibacillus anseongense</name>
    <dbReference type="NCBI Taxonomy" id="2682845"/>
    <lineage>
        <taxon>Bacteria</taxon>
        <taxon>Bacillati</taxon>
        <taxon>Bacillota</taxon>
        <taxon>Bacilli</taxon>
        <taxon>Bacillales</taxon>
        <taxon>Paenibacillaceae</taxon>
        <taxon>Paenibacillus</taxon>
    </lineage>
</organism>
<proteinExistence type="predicted"/>
<dbReference type="RefSeq" id="WP_157318927.1">
    <property type="nucleotide sequence ID" value="NZ_WSEM01000008.1"/>
</dbReference>
<dbReference type="SUPFAM" id="SSF46689">
    <property type="entry name" value="Homeodomain-like"/>
    <property type="match status" value="1"/>
</dbReference>
<dbReference type="Gene3D" id="1.10.10.60">
    <property type="entry name" value="Homeodomain-like"/>
    <property type="match status" value="2"/>
</dbReference>
<name>A0ABW9U602_9BACL</name>
<keyword evidence="6" id="KW-1185">Reference proteome</keyword>
<dbReference type="Proteomes" id="UP000467637">
    <property type="component" value="Unassembled WGS sequence"/>
</dbReference>
<evidence type="ECO:0000256" key="3">
    <source>
        <dbReference type="ARBA" id="ARBA00023163"/>
    </source>
</evidence>
<keyword evidence="3" id="KW-0804">Transcription</keyword>
<keyword evidence="1" id="KW-0805">Transcription regulation</keyword>
<dbReference type="InterPro" id="IPR018062">
    <property type="entry name" value="HTH_AraC-typ_CS"/>
</dbReference>
<sequence length="300" mass="34433">MQKPLIKNFINDHLLPLDIVFKDIKTPNRELPEHLHDRFELVYIYSGNGTFFLNQMLYEMNEGDLFIIPGNTVHQALPDSEFPITATAVYFDPQLIGHYAAGDSFTNMQVFERARKYKSYKLVVPAAMRPQLEEKLKQIHEELERHEAGFRYAVQLLLNSLLISINRLILKESHHQLVASDIGPPWLLNILQHLDQFHTEPIAGLSYLAKHTSVSAAHLSRVFKQLTGMNITDYVNAKRISTAKELLLTTDLGIDTIAHNCGYESLPYFHKLFKKFTGVTPGVYRRKVMNEISSQLENKT</sequence>
<dbReference type="SMART" id="SM00342">
    <property type="entry name" value="HTH_ARAC"/>
    <property type="match status" value="1"/>
</dbReference>
<reference evidence="5 6" key="1">
    <citation type="submission" date="2019-12" db="EMBL/GenBank/DDBJ databases">
        <authorList>
            <person name="Huq M.A."/>
        </authorList>
    </citation>
    <scope>NUCLEOTIDE SEQUENCE [LARGE SCALE GENOMIC DNA]</scope>
    <source>
        <strain evidence="5 6">MAH-34</strain>
    </source>
</reference>
<evidence type="ECO:0000259" key="4">
    <source>
        <dbReference type="PROSITE" id="PS01124"/>
    </source>
</evidence>
<dbReference type="InterPro" id="IPR020449">
    <property type="entry name" value="Tscrpt_reg_AraC-type_HTH"/>
</dbReference>
<evidence type="ECO:0000256" key="2">
    <source>
        <dbReference type="ARBA" id="ARBA00023125"/>
    </source>
</evidence>
<gene>
    <name evidence="5" type="ORF">GON05_09475</name>
</gene>
<evidence type="ECO:0000256" key="1">
    <source>
        <dbReference type="ARBA" id="ARBA00023015"/>
    </source>
</evidence>
<dbReference type="SUPFAM" id="SSF51215">
    <property type="entry name" value="Regulatory protein AraC"/>
    <property type="match status" value="1"/>
</dbReference>
<dbReference type="PANTHER" id="PTHR43280">
    <property type="entry name" value="ARAC-FAMILY TRANSCRIPTIONAL REGULATOR"/>
    <property type="match status" value="1"/>
</dbReference>
<dbReference type="InterPro" id="IPR014710">
    <property type="entry name" value="RmlC-like_jellyroll"/>
</dbReference>
<dbReference type="PROSITE" id="PS00041">
    <property type="entry name" value="HTH_ARAC_FAMILY_1"/>
    <property type="match status" value="1"/>
</dbReference>
<protein>
    <submittedName>
        <fullName evidence="5">Helix-turn-helix domain-containing protein</fullName>
    </submittedName>
</protein>
<dbReference type="Gene3D" id="2.60.120.10">
    <property type="entry name" value="Jelly Rolls"/>
    <property type="match status" value="1"/>
</dbReference>
<dbReference type="InterPro" id="IPR018060">
    <property type="entry name" value="HTH_AraC"/>
</dbReference>
<dbReference type="InterPro" id="IPR003313">
    <property type="entry name" value="AraC-bd"/>
</dbReference>
<dbReference type="Pfam" id="PF12833">
    <property type="entry name" value="HTH_18"/>
    <property type="match status" value="1"/>
</dbReference>
<dbReference type="PROSITE" id="PS01124">
    <property type="entry name" value="HTH_ARAC_FAMILY_2"/>
    <property type="match status" value="1"/>
</dbReference>